<dbReference type="AlphaFoldDB" id="A0A177B177"/>
<dbReference type="InterPro" id="IPR007694">
    <property type="entry name" value="DNA_helicase_DnaB-like_C"/>
</dbReference>
<dbReference type="CDD" id="cd01122">
    <property type="entry name" value="Twinkle_C"/>
    <property type="match status" value="1"/>
</dbReference>
<dbReference type="InterPro" id="IPR027032">
    <property type="entry name" value="Twinkle-like"/>
</dbReference>
<keyword evidence="4" id="KW-1185">Reference proteome</keyword>
<protein>
    <submittedName>
        <fullName evidence="3">Twinkle protein, mitochondrial</fullName>
    </submittedName>
</protein>
<dbReference type="Gene3D" id="3.40.50.300">
    <property type="entry name" value="P-loop containing nucleotide triphosphate hydrolases"/>
    <property type="match status" value="1"/>
</dbReference>
<evidence type="ECO:0000259" key="2">
    <source>
        <dbReference type="PROSITE" id="PS51199"/>
    </source>
</evidence>
<dbReference type="GO" id="GO:0005739">
    <property type="term" value="C:mitochondrion"/>
    <property type="evidence" value="ECO:0007669"/>
    <property type="project" value="TreeGrafter"/>
</dbReference>
<dbReference type="GO" id="GO:0003697">
    <property type="term" value="F:single-stranded DNA binding"/>
    <property type="evidence" value="ECO:0007669"/>
    <property type="project" value="InterPro"/>
</dbReference>
<evidence type="ECO:0000313" key="4">
    <source>
        <dbReference type="Proteomes" id="UP000078046"/>
    </source>
</evidence>
<dbReference type="InterPro" id="IPR027417">
    <property type="entry name" value="P-loop_NTPase"/>
</dbReference>
<feature type="region of interest" description="Disordered" evidence="1">
    <location>
        <begin position="351"/>
        <end position="373"/>
    </location>
</feature>
<dbReference type="GO" id="GO:0006264">
    <property type="term" value="P:mitochondrial DNA replication"/>
    <property type="evidence" value="ECO:0007669"/>
    <property type="project" value="TreeGrafter"/>
</dbReference>
<feature type="compositionally biased region" description="Basic and acidic residues" evidence="1">
    <location>
        <begin position="352"/>
        <end position="370"/>
    </location>
</feature>
<accession>A0A177B177</accession>
<comment type="caution">
    <text evidence="3">The sequence shown here is derived from an EMBL/GenBank/DDBJ whole genome shotgun (WGS) entry which is preliminary data.</text>
</comment>
<dbReference type="Pfam" id="PF13481">
    <property type="entry name" value="AAA_25"/>
    <property type="match status" value="1"/>
</dbReference>
<dbReference type="GO" id="GO:0043139">
    <property type="term" value="F:5'-3' DNA helicase activity"/>
    <property type="evidence" value="ECO:0007669"/>
    <property type="project" value="InterPro"/>
</dbReference>
<dbReference type="SUPFAM" id="SSF52540">
    <property type="entry name" value="P-loop containing nucleoside triphosphate hydrolases"/>
    <property type="match status" value="1"/>
</dbReference>
<dbReference type="PROSITE" id="PS51199">
    <property type="entry name" value="SF4_HELICASE"/>
    <property type="match status" value="1"/>
</dbReference>
<organism evidence="3 4">
    <name type="scientific">Intoshia linei</name>
    <dbReference type="NCBI Taxonomy" id="1819745"/>
    <lineage>
        <taxon>Eukaryota</taxon>
        <taxon>Metazoa</taxon>
        <taxon>Spiralia</taxon>
        <taxon>Lophotrochozoa</taxon>
        <taxon>Mesozoa</taxon>
        <taxon>Orthonectida</taxon>
        <taxon>Rhopaluridae</taxon>
        <taxon>Intoshia</taxon>
    </lineage>
</organism>
<dbReference type="GO" id="GO:0005524">
    <property type="term" value="F:ATP binding"/>
    <property type="evidence" value="ECO:0007669"/>
    <property type="project" value="InterPro"/>
</dbReference>
<reference evidence="3 4" key="1">
    <citation type="submission" date="2016-04" db="EMBL/GenBank/DDBJ databases">
        <title>The genome of Intoshia linei affirms orthonectids as highly simplified spiralians.</title>
        <authorList>
            <person name="Mikhailov K.V."/>
            <person name="Slusarev G.S."/>
            <person name="Nikitin M.A."/>
            <person name="Logacheva M.D."/>
            <person name="Penin A."/>
            <person name="Aleoshin V."/>
            <person name="Panchin Y.V."/>
        </authorList>
    </citation>
    <scope>NUCLEOTIDE SEQUENCE [LARGE SCALE GENOMIC DNA]</scope>
    <source>
        <strain evidence="3">Intl2013</strain>
        <tissue evidence="3">Whole animal</tissue>
    </source>
</reference>
<dbReference type="PANTHER" id="PTHR12873">
    <property type="entry name" value="T7-LIKE MITOCHONDRIAL DNA HELICASE"/>
    <property type="match status" value="1"/>
</dbReference>
<evidence type="ECO:0000313" key="3">
    <source>
        <dbReference type="EMBL" id="OAF67194.1"/>
    </source>
</evidence>
<dbReference type="PANTHER" id="PTHR12873:SF0">
    <property type="entry name" value="TWINKLE MTDNA HELICASE"/>
    <property type="match status" value="1"/>
</dbReference>
<proteinExistence type="predicted"/>
<dbReference type="Proteomes" id="UP000078046">
    <property type="component" value="Unassembled WGS sequence"/>
</dbReference>
<name>A0A177B177_9BILA</name>
<dbReference type="OrthoDB" id="275278at2759"/>
<sequence>MLIARASNILRISKATDLFINYQSNDVNKYNTKATSAFFENKKLVNAYHSDSFLKPTIHKIESKVDSTPKNILKIRYETSDKFNFEYLKVYLEKYYKANIDEGPTSIQVDCPKNVKNKNNRKNLYIHKNTGFVYCYKCFRTFDHYQLHELFLINKISQKVCYSQKSSKTILFEDVYKIKTDPITDMPSDMLSNITLCHNYDKINSKAMKNMEIRASQNYKEIFLPMKSPNPQNNYVESLYGVSESNGKLVTRYLFEKNSKKFYGLFGRHTLLRTHVVFTSNIFDTIRFSSQSKYSVFTVLEDAKLFKLSYLPFFEDYKKVVFWITDKSQIKNITELVALLGRSRCFIYRQDLPNESKPPDETETESDKKKMQIPSKNTIQNHSIRHFHHKILTECKIFSKNEILSYDQLKADIYDILVNSETAAGVKWKRYTDLNLILKGHRQGELTILTGRTGSGKTTFLSEYSLDLAENGVRTLWGSFEISNKALIKAQLSQFSFMDVTENINKFDYISQHFSKLPIWYIKNRGDQHIDDIMKILTKCVYTHDIHHIIIDNLQFMMGMSFLKSHTDRFMVQDRVIFLMREFATKYNCHVTLVIHPRKESSIDDLTISSIFGSAKSTQEADNIIILQTKNHGYQNAEKKIQIVKNRFDGVLGDFPIKFNPENLTLAPLNDNTREIIENEKFLVDKKIPKFSIKIK</sequence>
<gene>
    <name evidence="3" type="ORF">A3Q56_05077</name>
</gene>
<evidence type="ECO:0000256" key="1">
    <source>
        <dbReference type="SAM" id="MobiDB-lite"/>
    </source>
</evidence>
<dbReference type="EMBL" id="LWCA01000726">
    <property type="protein sequence ID" value="OAF67194.1"/>
    <property type="molecule type" value="Genomic_DNA"/>
</dbReference>
<feature type="domain" description="SF4 helicase" evidence="2">
    <location>
        <begin position="420"/>
        <end position="673"/>
    </location>
</feature>